<accession>A0ACC3TSS1</accession>
<organism evidence="1 2">
    <name type="scientific">Lipomyces orientalis</name>
    <dbReference type="NCBI Taxonomy" id="1233043"/>
    <lineage>
        <taxon>Eukaryota</taxon>
        <taxon>Fungi</taxon>
        <taxon>Dikarya</taxon>
        <taxon>Ascomycota</taxon>
        <taxon>Saccharomycotina</taxon>
        <taxon>Lipomycetes</taxon>
        <taxon>Lipomycetales</taxon>
        <taxon>Lipomycetaceae</taxon>
        <taxon>Lipomyces</taxon>
    </lineage>
</organism>
<proteinExistence type="predicted"/>
<evidence type="ECO:0000313" key="1">
    <source>
        <dbReference type="EMBL" id="KAK9323796.1"/>
    </source>
</evidence>
<dbReference type="EMBL" id="MU970057">
    <property type="protein sequence ID" value="KAK9323796.1"/>
    <property type="molecule type" value="Genomic_DNA"/>
</dbReference>
<gene>
    <name evidence="1" type="ORF">V1517DRAFT_87105</name>
</gene>
<reference evidence="2" key="1">
    <citation type="journal article" date="2024" name="Front. Bioeng. Biotechnol.">
        <title>Genome-scale model development and genomic sequencing of the oleaginous clade Lipomyces.</title>
        <authorList>
            <person name="Czajka J.J."/>
            <person name="Han Y."/>
            <person name="Kim J."/>
            <person name="Mondo S.J."/>
            <person name="Hofstad B.A."/>
            <person name="Robles A."/>
            <person name="Haridas S."/>
            <person name="Riley R."/>
            <person name="LaButti K."/>
            <person name="Pangilinan J."/>
            <person name="Andreopoulos W."/>
            <person name="Lipzen A."/>
            <person name="Yan J."/>
            <person name="Wang M."/>
            <person name="Ng V."/>
            <person name="Grigoriev I.V."/>
            <person name="Spatafora J.W."/>
            <person name="Magnuson J.K."/>
            <person name="Baker S.E."/>
            <person name="Pomraning K.R."/>
        </authorList>
    </citation>
    <scope>NUCLEOTIDE SEQUENCE [LARGE SCALE GENOMIC DNA]</scope>
    <source>
        <strain evidence="2">CBS 10300</strain>
    </source>
</reference>
<comment type="caution">
    <text evidence="1">The sequence shown here is derived from an EMBL/GenBank/DDBJ whole genome shotgun (WGS) entry which is preliminary data.</text>
</comment>
<sequence length="222" mass="25361">MQESAQSKTYRKPAAQQEIRSYKTYLFIHLTSPLLCPNQMGNSQSTSNHKLACSEVITTGRWIIALQWHPKSGTYKYHRGDKLDITNSPIPIPLVQEMSRCDFELGRDVFAALNQKEMVRLKRSYEEWHFAGKIEKGMTGRYPVREDGKMKDVTLVVVEIRKKCNCRGREHRTPPDRDRQEEGTGGQPANGDGIAEVRRLVDVTKVNGTGRQTRDPPPQYTT</sequence>
<evidence type="ECO:0000313" key="2">
    <source>
        <dbReference type="Proteomes" id="UP001489719"/>
    </source>
</evidence>
<dbReference type="Proteomes" id="UP001489719">
    <property type="component" value="Unassembled WGS sequence"/>
</dbReference>
<keyword evidence="2" id="KW-1185">Reference proteome</keyword>
<protein>
    <submittedName>
        <fullName evidence="1">Uncharacterized protein</fullName>
    </submittedName>
</protein>
<name>A0ACC3TSS1_9ASCO</name>